<proteinExistence type="inferred from homology"/>
<dbReference type="Pfam" id="PF00482">
    <property type="entry name" value="T2SSF"/>
    <property type="match status" value="1"/>
</dbReference>
<keyword evidence="3" id="KW-1003">Cell membrane</keyword>
<feature type="transmembrane region" description="Helical" evidence="8">
    <location>
        <begin position="107"/>
        <end position="128"/>
    </location>
</feature>
<keyword evidence="6 8" id="KW-1133">Transmembrane helix</keyword>
<keyword evidence="4" id="KW-0997">Cell inner membrane</keyword>
<dbReference type="EMBL" id="CP061799">
    <property type="protein sequence ID" value="QTA79327.1"/>
    <property type="molecule type" value="Genomic_DNA"/>
</dbReference>
<evidence type="ECO:0000256" key="3">
    <source>
        <dbReference type="ARBA" id="ARBA00022475"/>
    </source>
</evidence>
<feature type="domain" description="Type II secretion system protein GspF" evidence="9">
    <location>
        <begin position="9"/>
        <end position="126"/>
    </location>
</feature>
<comment type="subcellular location">
    <subcellularLocation>
        <location evidence="1">Cell inner membrane</location>
        <topology evidence="1">Multi-pass membrane protein</topology>
    </subcellularLocation>
</comment>
<evidence type="ECO:0000256" key="2">
    <source>
        <dbReference type="ARBA" id="ARBA00005745"/>
    </source>
</evidence>
<evidence type="ECO:0000256" key="4">
    <source>
        <dbReference type="ARBA" id="ARBA00022519"/>
    </source>
</evidence>
<dbReference type="GO" id="GO:0005886">
    <property type="term" value="C:plasma membrane"/>
    <property type="evidence" value="ECO:0007669"/>
    <property type="project" value="UniProtKB-SubCell"/>
</dbReference>
<dbReference type="PANTHER" id="PTHR30012">
    <property type="entry name" value="GENERAL SECRETION PATHWAY PROTEIN"/>
    <property type="match status" value="1"/>
</dbReference>
<keyword evidence="7 8" id="KW-0472">Membrane</keyword>
<evidence type="ECO:0000256" key="7">
    <source>
        <dbReference type="ARBA" id="ARBA00023136"/>
    </source>
</evidence>
<dbReference type="InterPro" id="IPR003004">
    <property type="entry name" value="GspF/PilC"/>
</dbReference>
<gene>
    <name evidence="10" type="ORF">dnl_15900</name>
</gene>
<evidence type="ECO:0000259" key="9">
    <source>
        <dbReference type="Pfam" id="PF00482"/>
    </source>
</evidence>
<accession>A0A975B5W9</accession>
<sequence length="140" mass="15027">MSRFGSIFSVLQFSGVPVLESMTILAGVINNSVIASEFHKIKESIKQGSTIASPLKTAEYFPPMVINMVAIGEKSGNLDAMLNDIAVHYDAEVDYAMKGIGESLSTVLTIGIAVVIGFFAFAIFLPMWDMANIALYPSGN</sequence>
<dbReference type="AlphaFoldDB" id="A0A975B5W9"/>
<name>A0A975B5W9_9BACT</name>
<evidence type="ECO:0000256" key="5">
    <source>
        <dbReference type="ARBA" id="ARBA00022692"/>
    </source>
</evidence>
<protein>
    <submittedName>
        <fullName evidence="10">Type II secretion pathway F domain-containing protein</fullName>
    </submittedName>
</protein>
<dbReference type="InterPro" id="IPR018076">
    <property type="entry name" value="T2SS_GspF_dom"/>
</dbReference>
<evidence type="ECO:0000313" key="11">
    <source>
        <dbReference type="Proteomes" id="UP000663720"/>
    </source>
</evidence>
<evidence type="ECO:0000256" key="6">
    <source>
        <dbReference type="ARBA" id="ARBA00022989"/>
    </source>
</evidence>
<evidence type="ECO:0000256" key="8">
    <source>
        <dbReference type="SAM" id="Phobius"/>
    </source>
</evidence>
<evidence type="ECO:0000256" key="1">
    <source>
        <dbReference type="ARBA" id="ARBA00004429"/>
    </source>
</evidence>
<keyword evidence="5 8" id="KW-0812">Transmembrane</keyword>
<dbReference type="Gene3D" id="1.20.81.30">
    <property type="entry name" value="Type II secretion system (T2SS), domain F"/>
    <property type="match status" value="1"/>
</dbReference>
<organism evidence="10 11">
    <name type="scientific">Desulfonema limicola</name>
    <dbReference type="NCBI Taxonomy" id="45656"/>
    <lineage>
        <taxon>Bacteria</taxon>
        <taxon>Pseudomonadati</taxon>
        <taxon>Thermodesulfobacteriota</taxon>
        <taxon>Desulfobacteria</taxon>
        <taxon>Desulfobacterales</taxon>
        <taxon>Desulfococcaceae</taxon>
        <taxon>Desulfonema</taxon>
    </lineage>
</organism>
<dbReference type="PANTHER" id="PTHR30012:SF0">
    <property type="entry name" value="TYPE II SECRETION SYSTEM PROTEIN F-RELATED"/>
    <property type="match status" value="1"/>
</dbReference>
<evidence type="ECO:0000313" key="10">
    <source>
        <dbReference type="EMBL" id="QTA79327.1"/>
    </source>
</evidence>
<dbReference type="KEGG" id="dli:dnl_15900"/>
<keyword evidence="11" id="KW-1185">Reference proteome</keyword>
<comment type="similarity">
    <text evidence="2">Belongs to the GSP F family.</text>
</comment>
<dbReference type="InterPro" id="IPR042094">
    <property type="entry name" value="T2SS_GspF_sf"/>
</dbReference>
<reference evidence="10" key="1">
    <citation type="journal article" date="2021" name="Microb. Physiol.">
        <title>Proteogenomic Insights into the Physiology of Marine, Sulfate-Reducing, Filamentous Desulfonema limicola and Desulfonema magnum.</title>
        <authorList>
            <person name="Schnaars V."/>
            <person name="Wohlbrand L."/>
            <person name="Scheve S."/>
            <person name="Hinrichs C."/>
            <person name="Reinhardt R."/>
            <person name="Rabus R."/>
        </authorList>
    </citation>
    <scope>NUCLEOTIDE SEQUENCE</scope>
    <source>
        <strain evidence="10">5ac10</strain>
    </source>
</reference>
<dbReference type="FunFam" id="1.20.81.30:FF:000001">
    <property type="entry name" value="Type II secretion system protein F"/>
    <property type="match status" value="1"/>
</dbReference>
<dbReference type="Proteomes" id="UP000663720">
    <property type="component" value="Chromosome"/>
</dbReference>